<reference evidence="8" key="1">
    <citation type="journal article" date="2023" name="Nat. Commun.">
        <title>Diploid and tetraploid genomes of Acorus and the evolution of monocots.</title>
        <authorList>
            <person name="Ma L."/>
            <person name="Liu K.W."/>
            <person name="Li Z."/>
            <person name="Hsiao Y.Y."/>
            <person name="Qi Y."/>
            <person name="Fu T."/>
            <person name="Tang G.D."/>
            <person name="Zhang D."/>
            <person name="Sun W.H."/>
            <person name="Liu D.K."/>
            <person name="Li Y."/>
            <person name="Chen G.Z."/>
            <person name="Liu X.D."/>
            <person name="Liao X.Y."/>
            <person name="Jiang Y.T."/>
            <person name="Yu X."/>
            <person name="Hao Y."/>
            <person name="Huang J."/>
            <person name="Zhao X.W."/>
            <person name="Ke S."/>
            <person name="Chen Y.Y."/>
            <person name="Wu W.L."/>
            <person name="Hsu J.L."/>
            <person name="Lin Y.F."/>
            <person name="Huang M.D."/>
            <person name="Li C.Y."/>
            <person name="Huang L."/>
            <person name="Wang Z.W."/>
            <person name="Zhao X."/>
            <person name="Zhong W.Y."/>
            <person name="Peng D.H."/>
            <person name="Ahmad S."/>
            <person name="Lan S."/>
            <person name="Zhang J.S."/>
            <person name="Tsai W.C."/>
            <person name="Van de Peer Y."/>
            <person name="Liu Z.J."/>
        </authorList>
    </citation>
    <scope>NUCLEOTIDE SEQUENCE</scope>
    <source>
        <strain evidence="8">SCP</strain>
    </source>
</reference>
<evidence type="ECO:0000256" key="2">
    <source>
        <dbReference type="ARBA" id="ARBA00006622"/>
    </source>
</evidence>
<keyword evidence="6" id="KW-0408">Iron</keyword>
<evidence type="ECO:0000256" key="3">
    <source>
        <dbReference type="ARBA" id="ARBA00013133"/>
    </source>
</evidence>
<comment type="caution">
    <text evidence="8">The sequence shown here is derived from an EMBL/GenBank/DDBJ whole genome shotgun (WGS) entry which is preliminary data.</text>
</comment>
<sequence>MPTLIQKLYQTCKEVFSDSMPGTVPPPADVERVRSVLDSMNPIDVGLSPDMPCFKSTEARANPPVTYIHLHECDNFSMGIFCLPQNAVIPLHNHPGMTVFSKILFGSTHIKSYDWADVHGGADETLTPSSSDYRPRKIELAKVKTDTVYTAPCNTSILYPAEGGNMHRLIALTPSIVLDVLGPPYCDLEGRPCTYYSSFPYASFSGGAKLFDGDTEGYEWLEEREKPEDFIVVGAKYKGPKFVEN</sequence>
<dbReference type="InterPro" id="IPR014710">
    <property type="entry name" value="RmlC-like_jellyroll"/>
</dbReference>
<name>A0AAV9AMC9_ACOGR</name>
<dbReference type="EC" id="1.13.11.20" evidence="3"/>
<gene>
    <name evidence="8" type="ORF">QJS04_geneDACA017847</name>
</gene>
<keyword evidence="4" id="KW-0479">Metal-binding</keyword>
<dbReference type="PANTHER" id="PTHR22966">
    <property type="entry name" value="2-AMINOETHANETHIOL DIOXYGENASE"/>
    <property type="match status" value="1"/>
</dbReference>
<dbReference type="InterPro" id="IPR012864">
    <property type="entry name" value="PCO/ADO"/>
</dbReference>
<keyword evidence="5" id="KW-0560">Oxidoreductase</keyword>
<dbReference type="GO" id="GO:0017172">
    <property type="term" value="F:cysteine dioxygenase activity"/>
    <property type="evidence" value="ECO:0007669"/>
    <property type="project" value="UniProtKB-EC"/>
</dbReference>
<reference evidence="8" key="2">
    <citation type="submission" date="2023-06" db="EMBL/GenBank/DDBJ databases">
        <authorList>
            <person name="Ma L."/>
            <person name="Liu K.-W."/>
            <person name="Li Z."/>
            <person name="Hsiao Y.-Y."/>
            <person name="Qi Y."/>
            <person name="Fu T."/>
            <person name="Tang G."/>
            <person name="Zhang D."/>
            <person name="Sun W.-H."/>
            <person name="Liu D.-K."/>
            <person name="Li Y."/>
            <person name="Chen G.-Z."/>
            <person name="Liu X.-D."/>
            <person name="Liao X.-Y."/>
            <person name="Jiang Y.-T."/>
            <person name="Yu X."/>
            <person name="Hao Y."/>
            <person name="Huang J."/>
            <person name="Zhao X.-W."/>
            <person name="Ke S."/>
            <person name="Chen Y.-Y."/>
            <person name="Wu W.-L."/>
            <person name="Hsu J.-L."/>
            <person name="Lin Y.-F."/>
            <person name="Huang M.-D."/>
            <person name="Li C.-Y."/>
            <person name="Huang L."/>
            <person name="Wang Z.-W."/>
            <person name="Zhao X."/>
            <person name="Zhong W.-Y."/>
            <person name="Peng D.-H."/>
            <person name="Ahmad S."/>
            <person name="Lan S."/>
            <person name="Zhang J.-S."/>
            <person name="Tsai W.-C."/>
            <person name="Van De Peer Y."/>
            <person name="Liu Z.-J."/>
        </authorList>
    </citation>
    <scope>NUCLEOTIDE SEQUENCE</scope>
    <source>
        <strain evidence="8">SCP</strain>
        <tissue evidence="8">Leaves</tissue>
    </source>
</reference>
<dbReference type="InterPro" id="IPR011051">
    <property type="entry name" value="RmlC_Cupin_sf"/>
</dbReference>
<evidence type="ECO:0000313" key="8">
    <source>
        <dbReference type="EMBL" id="KAK1265105.1"/>
    </source>
</evidence>
<evidence type="ECO:0000256" key="1">
    <source>
        <dbReference type="ARBA" id="ARBA00001954"/>
    </source>
</evidence>
<comment type="similarity">
    <text evidence="2">Belongs to the cysteine dioxygenase family.</text>
</comment>
<protein>
    <recommendedName>
        <fullName evidence="3">cysteine dioxygenase</fullName>
        <ecNumber evidence="3">1.13.11.20</ecNumber>
    </recommendedName>
</protein>
<dbReference type="PANTHER" id="PTHR22966:SF1">
    <property type="entry name" value="PLANT CYSTEINE OXIDASE 1"/>
    <property type="match status" value="1"/>
</dbReference>
<dbReference type="AlphaFoldDB" id="A0AAV9AMC9"/>
<dbReference type="GO" id="GO:0046872">
    <property type="term" value="F:metal ion binding"/>
    <property type="evidence" value="ECO:0007669"/>
    <property type="project" value="UniProtKB-KW"/>
</dbReference>
<evidence type="ECO:0000256" key="5">
    <source>
        <dbReference type="ARBA" id="ARBA00023002"/>
    </source>
</evidence>
<dbReference type="SUPFAM" id="SSF51182">
    <property type="entry name" value="RmlC-like cupins"/>
    <property type="match status" value="1"/>
</dbReference>
<keyword evidence="9" id="KW-1185">Reference proteome</keyword>
<proteinExistence type="inferred from homology"/>
<evidence type="ECO:0000256" key="7">
    <source>
        <dbReference type="ARBA" id="ARBA00024284"/>
    </source>
</evidence>
<dbReference type="EMBL" id="JAUJYN010000008">
    <property type="protein sequence ID" value="KAK1265105.1"/>
    <property type="molecule type" value="Genomic_DNA"/>
</dbReference>
<evidence type="ECO:0000256" key="6">
    <source>
        <dbReference type="ARBA" id="ARBA00023004"/>
    </source>
</evidence>
<dbReference type="GO" id="GO:0070483">
    <property type="term" value="P:detection of hypoxia"/>
    <property type="evidence" value="ECO:0007669"/>
    <property type="project" value="UniProtKB-ARBA"/>
</dbReference>
<comment type="catalytic activity">
    <reaction evidence="7">
        <text>L-cysteine + O2 = 3-sulfino-L-alanine + H(+)</text>
        <dbReference type="Rhea" id="RHEA:20441"/>
        <dbReference type="ChEBI" id="CHEBI:15378"/>
        <dbReference type="ChEBI" id="CHEBI:15379"/>
        <dbReference type="ChEBI" id="CHEBI:35235"/>
        <dbReference type="ChEBI" id="CHEBI:61085"/>
        <dbReference type="EC" id="1.13.11.20"/>
    </reaction>
    <physiologicalReaction direction="left-to-right" evidence="7">
        <dbReference type="Rhea" id="RHEA:20442"/>
    </physiologicalReaction>
</comment>
<organism evidence="8 9">
    <name type="scientific">Acorus gramineus</name>
    <name type="common">Dwarf sweet flag</name>
    <dbReference type="NCBI Taxonomy" id="55184"/>
    <lineage>
        <taxon>Eukaryota</taxon>
        <taxon>Viridiplantae</taxon>
        <taxon>Streptophyta</taxon>
        <taxon>Embryophyta</taxon>
        <taxon>Tracheophyta</taxon>
        <taxon>Spermatophyta</taxon>
        <taxon>Magnoliopsida</taxon>
        <taxon>Liliopsida</taxon>
        <taxon>Acoraceae</taxon>
        <taxon>Acorus</taxon>
    </lineage>
</organism>
<dbReference type="Gene3D" id="2.60.120.10">
    <property type="entry name" value="Jelly Rolls"/>
    <property type="match status" value="1"/>
</dbReference>
<dbReference type="CDD" id="cd20289">
    <property type="entry name" value="cupin_ADO"/>
    <property type="match status" value="1"/>
</dbReference>
<evidence type="ECO:0000256" key="4">
    <source>
        <dbReference type="ARBA" id="ARBA00022723"/>
    </source>
</evidence>
<dbReference type="Proteomes" id="UP001179952">
    <property type="component" value="Unassembled WGS sequence"/>
</dbReference>
<accession>A0AAV9AMC9</accession>
<evidence type="ECO:0000313" key="9">
    <source>
        <dbReference type="Proteomes" id="UP001179952"/>
    </source>
</evidence>
<dbReference type="Pfam" id="PF07847">
    <property type="entry name" value="PCO_ADO"/>
    <property type="match status" value="1"/>
</dbReference>
<comment type="cofactor">
    <cofactor evidence="1">
        <name>Fe(2+)</name>
        <dbReference type="ChEBI" id="CHEBI:29033"/>
    </cofactor>
</comment>